<organism evidence="4 5">
    <name type="scientific">Sphaeroforma arctica JP610</name>
    <dbReference type="NCBI Taxonomy" id="667725"/>
    <lineage>
        <taxon>Eukaryota</taxon>
        <taxon>Ichthyosporea</taxon>
        <taxon>Ichthyophonida</taxon>
        <taxon>Sphaeroforma</taxon>
    </lineage>
</organism>
<dbReference type="CDD" id="cd08771">
    <property type="entry name" value="DLP_1"/>
    <property type="match status" value="1"/>
</dbReference>
<dbReference type="InterPro" id="IPR027417">
    <property type="entry name" value="P-loop_NTPase"/>
</dbReference>
<keyword evidence="5" id="KW-1185">Reference proteome</keyword>
<dbReference type="Pfam" id="PF01031">
    <property type="entry name" value="Dynamin_M"/>
    <property type="match status" value="1"/>
</dbReference>
<evidence type="ECO:0000313" key="4">
    <source>
        <dbReference type="EMBL" id="KNC74113.1"/>
    </source>
</evidence>
<dbReference type="InterPro" id="IPR045063">
    <property type="entry name" value="Dynamin_N"/>
</dbReference>
<evidence type="ECO:0000256" key="1">
    <source>
        <dbReference type="ARBA" id="ARBA00022741"/>
    </source>
</evidence>
<reference evidence="4 5" key="1">
    <citation type="submission" date="2011-02" db="EMBL/GenBank/DDBJ databases">
        <title>The Genome Sequence of Sphaeroforma arctica JP610.</title>
        <authorList>
            <consortium name="The Broad Institute Genome Sequencing Platform"/>
            <person name="Russ C."/>
            <person name="Cuomo C."/>
            <person name="Young S.K."/>
            <person name="Zeng Q."/>
            <person name="Gargeya S."/>
            <person name="Alvarado L."/>
            <person name="Berlin A."/>
            <person name="Chapman S.B."/>
            <person name="Chen Z."/>
            <person name="Freedman E."/>
            <person name="Gellesch M."/>
            <person name="Goldberg J."/>
            <person name="Griggs A."/>
            <person name="Gujja S."/>
            <person name="Heilman E."/>
            <person name="Heiman D."/>
            <person name="Howarth C."/>
            <person name="Mehta T."/>
            <person name="Neiman D."/>
            <person name="Pearson M."/>
            <person name="Roberts A."/>
            <person name="Saif S."/>
            <person name="Shea T."/>
            <person name="Shenoy N."/>
            <person name="Sisk P."/>
            <person name="Stolte C."/>
            <person name="Sykes S."/>
            <person name="White J."/>
            <person name="Yandava C."/>
            <person name="Burger G."/>
            <person name="Gray M.W."/>
            <person name="Holland P.W.H."/>
            <person name="King N."/>
            <person name="Lang F.B.F."/>
            <person name="Roger A.J."/>
            <person name="Ruiz-Trillo I."/>
            <person name="Haas B."/>
            <person name="Nusbaum C."/>
            <person name="Birren B."/>
        </authorList>
    </citation>
    <scope>NUCLEOTIDE SEQUENCE [LARGE SCALE GENOMIC DNA]</scope>
    <source>
        <strain evidence="4 5">JP610</strain>
    </source>
</reference>
<dbReference type="GeneID" id="25913834"/>
<dbReference type="GO" id="GO:0003924">
    <property type="term" value="F:GTPase activity"/>
    <property type="evidence" value="ECO:0007669"/>
    <property type="project" value="InterPro"/>
</dbReference>
<dbReference type="Proteomes" id="UP000054560">
    <property type="component" value="Unassembled WGS sequence"/>
</dbReference>
<dbReference type="eggNOG" id="KOG0446">
    <property type="taxonomic scope" value="Eukaryota"/>
</dbReference>
<dbReference type="SUPFAM" id="SSF52540">
    <property type="entry name" value="P-loop containing nucleoside triphosphate hydrolases"/>
    <property type="match status" value="1"/>
</dbReference>
<dbReference type="Gene3D" id="3.40.50.300">
    <property type="entry name" value="P-loop containing nucleotide triphosphate hydrolases"/>
    <property type="match status" value="1"/>
</dbReference>
<dbReference type="PANTHER" id="PTHR11566:SF21">
    <property type="entry name" value="DYNAMIN RELATED PROTEIN 1, ISOFORM A"/>
    <property type="match status" value="1"/>
</dbReference>
<dbReference type="GO" id="GO:0005874">
    <property type="term" value="C:microtubule"/>
    <property type="evidence" value="ECO:0007669"/>
    <property type="project" value="TreeGrafter"/>
</dbReference>
<dbReference type="GO" id="GO:0016020">
    <property type="term" value="C:membrane"/>
    <property type="evidence" value="ECO:0007669"/>
    <property type="project" value="TreeGrafter"/>
</dbReference>
<dbReference type="InterPro" id="IPR000375">
    <property type="entry name" value="Dynamin_stalk"/>
</dbReference>
<feature type="domain" description="Dynamin-type G" evidence="3">
    <location>
        <begin position="1"/>
        <end position="231"/>
    </location>
</feature>
<accession>A0A0L0FDJ3</accession>
<evidence type="ECO:0000256" key="2">
    <source>
        <dbReference type="ARBA" id="ARBA00023134"/>
    </source>
</evidence>
<dbReference type="EMBL" id="KQ244746">
    <property type="protein sequence ID" value="KNC74113.1"/>
    <property type="molecule type" value="Genomic_DNA"/>
</dbReference>
<dbReference type="STRING" id="667725.A0A0L0FDJ3"/>
<feature type="non-terminal residue" evidence="4">
    <location>
        <position position="1"/>
    </location>
</feature>
<name>A0A0L0FDJ3_9EUKA</name>
<dbReference type="RefSeq" id="XP_014148015.1">
    <property type="nucleotide sequence ID" value="XM_014292540.1"/>
</dbReference>
<keyword evidence="1" id="KW-0547">Nucleotide-binding</keyword>
<proteinExistence type="predicted"/>
<dbReference type="PANTHER" id="PTHR11566">
    <property type="entry name" value="DYNAMIN"/>
    <property type="match status" value="1"/>
</dbReference>
<evidence type="ECO:0000259" key="3">
    <source>
        <dbReference type="PROSITE" id="PS51718"/>
    </source>
</evidence>
<dbReference type="GO" id="GO:0005737">
    <property type="term" value="C:cytoplasm"/>
    <property type="evidence" value="ECO:0007669"/>
    <property type="project" value="TreeGrafter"/>
</dbReference>
<dbReference type="SMART" id="SM00053">
    <property type="entry name" value="DYNc"/>
    <property type="match status" value="1"/>
</dbReference>
<dbReference type="OrthoDB" id="5061070at2759"/>
<dbReference type="InterPro" id="IPR001401">
    <property type="entry name" value="Dynamin_GTPase"/>
</dbReference>
<dbReference type="InterPro" id="IPR022812">
    <property type="entry name" value="Dynamin"/>
</dbReference>
<evidence type="ECO:0000313" key="5">
    <source>
        <dbReference type="Proteomes" id="UP000054560"/>
    </source>
</evidence>
<dbReference type="AlphaFoldDB" id="A0A0L0FDJ3"/>
<keyword evidence="2" id="KW-0342">GTP-binding</keyword>
<gene>
    <name evidence="4" type="ORF">SARC_13330</name>
</gene>
<dbReference type="GO" id="GO:0005525">
    <property type="term" value="F:GTP binding"/>
    <property type="evidence" value="ECO:0007669"/>
    <property type="project" value="InterPro"/>
</dbReference>
<dbReference type="Pfam" id="PF00350">
    <property type="entry name" value="Dynamin_N"/>
    <property type="match status" value="1"/>
</dbReference>
<protein>
    <recommendedName>
        <fullName evidence="3">Dynamin-type G domain-containing protein</fullName>
    </recommendedName>
</protein>
<dbReference type="GO" id="GO:0008017">
    <property type="term" value="F:microtubule binding"/>
    <property type="evidence" value="ECO:0007669"/>
    <property type="project" value="TreeGrafter"/>
</dbReference>
<feature type="non-terminal residue" evidence="4">
    <location>
        <position position="278"/>
    </location>
</feature>
<dbReference type="InterPro" id="IPR030381">
    <property type="entry name" value="G_DYNAMIN_dom"/>
</dbReference>
<dbReference type="PRINTS" id="PR00195">
    <property type="entry name" value="DYNAMIN"/>
</dbReference>
<dbReference type="PROSITE" id="PS51718">
    <property type="entry name" value="G_DYNAMIN_2"/>
    <property type="match status" value="1"/>
</dbReference>
<sequence length="278" mass="30851">LQLVHHPVQRGGPAAEWGEFLHQPGKIYTDFSKIRDEIANETDRLTGTNKGISHTPINLKLYSPNMLDLTLVDLPGITKIAVGDQPEDIEVQIHQLIESYINNPNCIILAVTAANTDIANSDALKMAKKADPKGLRTIGVATKLDLMDAGTDALDILTGKVVASKLGFIGVVNRSQADINQKVSIETAREAEQEYFRTHPAYKSLYKQSGTEYLTRRLNQLLMTHIRRCLPSLRSRVHALLSEKTTEMQAFGDSYLENVDKGALLLQLLTRFSQAFSQ</sequence>